<evidence type="ECO:0000313" key="2">
    <source>
        <dbReference type="EMBL" id="KAE9052474.1"/>
    </source>
</evidence>
<dbReference type="OrthoDB" id="126495at2759"/>
<dbReference type="Proteomes" id="UP000429607">
    <property type="component" value="Unassembled WGS sequence"/>
</dbReference>
<protein>
    <submittedName>
        <fullName evidence="2">Uncharacterized protein</fullName>
    </submittedName>
</protein>
<dbReference type="EMBL" id="QXFV01000011">
    <property type="protein sequence ID" value="KAE9052474.1"/>
    <property type="molecule type" value="Genomic_DNA"/>
</dbReference>
<gene>
    <name evidence="2" type="ORF">PR001_g459</name>
    <name evidence="1" type="ORF">PR002_g549</name>
</gene>
<reference evidence="3 4" key="1">
    <citation type="submission" date="2018-09" db="EMBL/GenBank/DDBJ databases">
        <title>Genomic investigation of the strawberry pathogen Phytophthora fragariae indicates pathogenicity is determined by transcriptional variation in three key races.</title>
        <authorList>
            <person name="Adams T.M."/>
            <person name="Armitage A.D."/>
            <person name="Sobczyk M.K."/>
            <person name="Bates H.J."/>
            <person name="Dunwell J.M."/>
            <person name="Nellist C.F."/>
            <person name="Harrison R.J."/>
        </authorList>
    </citation>
    <scope>NUCLEOTIDE SEQUENCE [LARGE SCALE GENOMIC DNA]</scope>
    <source>
        <strain evidence="2 3">SCRP249</strain>
        <strain evidence="1 4">SCRP324</strain>
    </source>
</reference>
<proteinExistence type="predicted"/>
<comment type="caution">
    <text evidence="2">The sequence shown here is derived from an EMBL/GenBank/DDBJ whole genome shotgun (WGS) entry which is preliminary data.</text>
</comment>
<organism evidence="2 3">
    <name type="scientific">Phytophthora rubi</name>
    <dbReference type="NCBI Taxonomy" id="129364"/>
    <lineage>
        <taxon>Eukaryota</taxon>
        <taxon>Sar</taxon>
        <taxon>Stramenopiles</taxon>
        <taxon>Oomycota</taxon>
        <taxon>Peronosporomycetes</taxon>
        <taxon>Peronosporales</taxon>
        <taxon>Peronosporaceae</taxon>
        <taxon>Phytophthora</taxon>
    </lineage>
</organism>
<evidence type="ECO:0000313" key="4">
    <source>
        <dbReference type="Proteomes" id="UP000435112"/>
    </source>
</evidence>
<evidence type="ECO:0000313" key="3">
    <source>
        <dbReference type="Proteomes" id="UP000429607"/>
    </source>
</evidence>
<evidence type="ECO:0000313" key="1">
    <source>
        <dbReference type="EMBL" id="KAE9048252.1"/>
    </source>
</evidence>
<dbReference type="EMBL" id="QXFU01000013">
    <property type="protein sequence ID" value="KAE9048252.1"/>
    <property type="molecule type" value="Genomic_DNA"/>
</dbReference>
<sequence length="101" mass="12005">MRHGEHYYYYKGMYKQTKYYACSKSRTALKCKARLICGEDGFFHIKGIIPASPRDVQDEMRQLLELRSLGDFRVVPGRVWRNVRDEMLRLYGESSGLRYED</sequence>
<accession>A0A6A3P6G0</accession>
<dbReference type="Proteomes" id="UP000435112">
    <property type="component" value="Unassembled WGS sequence"/>
</dbReference>
<dbReference type="AlphaFoldDB" id="A0A6A3P6G0"/>
<name>A0A6A3P6G0_9STRA</name>